<evidence type="ECO:0000256" key="5">
    <source>
        <dbReference type="ARBA" id="ARBA00023136"/>
    </source>
</evidence>
<evidence type="ECO:0000256" key="6">
    <source>
        <dbReference type="SAM" id="Phobius"/>
    </source>
</evidence>
<dbReference type="InterPro" id="IPR043428">
    <property type="entry name" value="LivM-like"/>
</dbReference>
<dbReference type="PANTHER" id="PTHR30482">
    <property type="entry name" value="HIGH-AFFINITY BRANCHED-CHAIN AMINO ACID TRANSPORT SYSTEM PERMEASE"/>
    <property type="match status" value="1"/>
</dbReference>
<feature type="transmembrane region" description="Helical" evidence="6">
    <location>
        <begin position="191"/>
        <end position="210"/>
    </location>
</feature>
<dbReference type="InterPro" id="IPR001851">
    <property type="entry name" value="ABC_transp_permease"/>
</dbReference>
<dbReference type="GO" id="GO:0015658">
    <property type="term" value="F:branched-chain amino acid transmembrane transporter activity"/>
    <property type="evidence" value="ECO:0007669"/>
    <property type="project" value="InterPro"/>
</dbReference>
<dbReference type="AlphaFoldDB" id="A0A1M6FD87"/>
<dbReference type="PANTHER" id="PTHR30482:SF10">
    <property type="entry name" value="HIGH-AFFINITY BRANCHED-CHAIN AMINO ACID TRANSPORT PROTEIN BRAE"/>
    <property type="match status" value="1"/>
</dbReference>
<feature type="transmembrane region" description="Helical" evidence="6">
    <location>
        <begin position="316"/>
        <end position="336"/>
    </location>
</feature>
<keyword evidence="8" id="KW-1185">Reference proteome</keyword>
<proteinExistence type="predicted"/>
<dbReference type="CDD" id="cd06581">
    <property type="entry name" value="TM_PBP1_LivM_like"/>
    <property type="match status" value="1"/>
</dbReference>
<keyword evidence="4 6" id="KW-1133">Transmembrane helix</keyword>
<evidence type="ECO:0000256" key="3">
    <source>
        <dbReference type="ARBA" id="ARBA00022692"/>
    </source>
</evidence>
<evidence type="ECO:0000313" key="8">
    <source>
        <dbReference type="Proteomes" id="UP000184185"/>
    </source>
</evidence>
<feature type="transmembrane region" description="Helical" evidence="6">
    <location>
        <begin position="101"/>
        <end position="123"/>
    </location>
</feature>
<reference evidence="7 8" key="1">
    <citation type="submission" date="2016-11" db="EMBL/GenBank/DDBJ databases">
        <authorList>
            <person name="Jaros S."/>
            <person name="Januszkiewicz K."/>
            <person name="Wedrychowicz H."/>
        </authorList>
    </citation>
    <scope>NUCLEOTIDE SEQUENCE [LARGE SCALE GENOMIC DNA]</scope>
    <source>
        <strain evidence="7 8">DSM 14809</strain>
    </source>
</reference>
<dbReference type="RefSeq" id="WP_072915326.1">
    <property type="nucleotide sequence ID" value="NZ_FQYQ01000007.1"/>
</dbReference>
<name>A0A1M6FD87_PSEXY</name>
<evidence type="ECO:0000313" key="7">
    <source>
        <dbReference type="EMBL" id="SHI95613.1"/>
    </source>
</evidence>
<dbReference type="Proteomes" id="UP000184185">
    <property type="component" value="Unassembled WGS sequence"/>
</dbReference>
<accession>A0A1M6FD87</accession>
<evidence type="ECO:0000256" key="2">
    <source>
        <dbReference type="ARBA" id="ARBA00022475"/>
    </source>
</evidence>
<organism evidence="7 8">
    <name type="scientific">Pseudobutyrivibrio xylanivorans DSM 14809</name>
    <dbReference type="NCBI Taxonomy" id="1123012"/>
    <lineage>
        <taxon>Bacteria</taxon>
        <taxon>Bacillati</taxon>
        <taxon>Bacillota</taxon>
        <taxon>Clostridia</taxon>
        <taxon>Lachnospirales</taxon>
        <taxon>Lachnospiraceae</taxon>
        <taxon>Pseudobutyrivibrio</taxon>
    </lineage>
</organism>
<keyword evidence="2" id="KW-1003">Cell membrane</keyword>
<feature type="transmembrane region" description="Helical" evidence="6">
    <location>
        <begin position="240"/>
        <end position="258"/>
    </location>
</feature>
<feature type="transmembrane region" description="Helical" evidence="6">
    <location>
        <begin position="12"/>
        <end position="31"/>
    </location>
</feature>
<dbReference type="Pfam" id="PF02653">
    <property type="entry name" value="BPD_transp_2"/>
    <property type="match status" value="1"/>
</dbReference>
<feature type="transmembrane region" description="Helical" evidence="6">
    <location>
        <begin position="279"/>
        <end position="304"/>
    </location>
</feature>
<evidence type="ECO:0000256" key="4">
    <source>
        <dbReference type="ARBA" id="ARBA00022989"/>
    </source>
</evidence>
<evidence type="ECO:0000256" key="1">
    <source>
        <dbReference type="ARBA" id="ARBA00004651"/>
    </source>
</evidence>
<feature type="transmembrane region" description="Helical" evidence="6">
    <location>
        <begin position="43"/>
        <end position="65"/>
    </location>
</feature>
<protein>
    <submittedName>
        <fullName evidence="7">Amino acid/amide ABC transporter membrane protein 2, HAAT family (TC 3.A.1.4.-)</fullName>
    </submittedName>
</protein>
<feature type="transmembrane region" description="Helical" evidence="6">
    <location>
        <begin position="129"/>
        <end position="150"/>
    </location>
</feature>
<dbReference type="STRING" id="185007.SAMN02910350_00274"/>
<keyword evidence="3 6" id="KW-0812">Transmembrane</keyword>
<comment type="subcellular location">
    <subcellularLocation>
        <location evidence="1">Cell membrane</location>
        <topology evidence="1">Multi-pass membrane protein</topology>
    </subcellularLocation>
</comment>
<dbReference type="OrthoDB" id="9789927at2"/>
<dbReference type="EMBL" id="FQYQ01000007">
    <property type="protein sequence ID" value="SHI95613.1"/>
    <property type="molecule type" value="Genomic_DNA"/>
</dbReference>
<sequence length="359" mass="38644">MNLYKNLNKSTQKLITTIGVIVLLYIVMSVMESTGNLSSLMKGLLVPVCAYSLVAVGLNLCVGYLGELSLGHAGFMCVGAFTSAFFSRATQETIPDVPRFILALVIGTAMAALFGFLIAIPVLRLRGDYLAIVTLAFGEIIKNVINVMYIGKDSKGIHFSIKDQLSLGMDLDGKMLINGPQGITGTPRQSTFTIAVVLLVLALIVTHNFVNSRTGRAVKAIRDNQIAAETVGLPVTKYKLIAFTISAAIAGVGGVLYAHNINSLTATTNNFGYNMSIMILVYVVLGGIGNFSGSVISAVILTMLPELLRGLSTYRMLIYSIVLIVLMLFNWAPALLKWRDDHGLTTAAILGKFKKKEVQ</sequence>
<dbReference type="GO" id="GO:0005886">
    <property type="term" value="C:plasma membrane"/>
    <property type="evidence" value="ECO:0007669"/>
    <property type="project" value="UniProtKB-SubCell"/>
</dbReference>
<keyword evidence="5 6" id="KW-0472">Membrane</keyword>
<gene>
    <name evidence="7" type="ORF">SAMN02745725_01467</name>
</gene>